<dbReference type="PROSITE" id="PS00216">
    <property type="entry name" value="SUGAR_TRANSPORT_1"/>
    <property type="match status" value="1"/>
</dbReference>
<dbReference type="Pfam" id="PF00083">
    <property type="entry name" value="Sugar_tr"/>
    <property type="match status" value="1"/>
</dbReference>
<feature type="transmembrane region" description="Helical" evidence="9">
    <location>
        <begin position="272"/>
        <end position="295"/>
    </location>
</feature>
<feature type="transmembrane region" description="Helical" evidence="9">
    <location>
        <begin position="428"/>
        <end position="450"/>
    </location>
</feature>
<dbReference type="FunFam" id="1.20.1250.20:FF:000474">
    <property type="entry name" value="Sugar transporter, putative"/>
    <property type="match status" value="1"/>
</dbReference>
<dbReference type="PANTHER" id="PTHR48020:SF25">
    <property type="entry name" value="SUGAR TRANSPORTER, PUTATIVE (AFU_ORTHOLOGUE AFUA_7G05830)-RELATED"/>
    <property type="match status" value="1"/>
</dbReference>
<comment type="similarity">
    <text evidence="2 8">Belongs to the major facilitator superfamily. Sugar transporter (TC 2.A.1.1) family.</text>
</comment>
<dbReference type="InterPro" id="IPR020846">
    <property type="entry name" value="MFS_dom"/>
</dbReference>
<keyword evidence="5 9" id="KW-1133">Transmembrane helix</keyword>
<dbReference type="PRINTS" id="PR00171">
    <property type="entry name" value="SUGRTRNSPORT"/>
</dbReference>
<dbReference type="InterPro" id="IPR036259">
    <property type="entry name" value="MFS_trans_sf"/>
</dbReference>
<dbReference type="VEuPathDB" id="FungiDB:I302_04984"/>
<evidence type="ECO:0000256" key="4">
    <source>
        <dbReference type="ARBA" id="ARBA00022692"/>
    </source>
</evidence>
<proteinExistence type="inferred from homology"/>
<feature type="transmembrane region" description="Helical" evidence="9">
    <location>
        <begin position="146"/>
        <end position="167"/>
    </location>
</feature>
<accession>A0A1B9G2C6</accession>
<evidence type="ECO:0000256" key="7">
    <source>
        <dbReference type="ARBA" id="ARBA00049119"/>
    </source>
</evidence>
<evidence type="ECO:0000256" key="5">
    <source>
        <dbReference type="ARBA" id="ARBA00022989"/>
    </source>
</evidence>
<keyword evidence="3 8" id="KW-0813">Transport</keyword>
<evidence type="ECO:0000256" key="9">
    <source>
        <dbReference type="SAM" id="Phobius"/>
    </source>
</evidence>
<dbReference type="GO" id="GO:0015791">
    <property type="term" value="P:polyol transmembrane transport"/>
    <property type="evidence" value="ECO:0007669"/>
    <property type="project" value="UniProtKB-ARBA"/>
</dbReference>
<feature type="transmembrane region" description="Helical" evidence="9">
    <location>
        <begin position="209"/>
        <end position="227"/>
    </location>
</feature>
<dbReference type="OrthoDB" id="5290825at2759"/>
<dbReference type="AlphaFoldDB" id="A0A1B9G2C6"/>
<comment type="catalytic activity">
    <reaction evidence="7">
        <text>myo-inositol(out) + H(+)(out) = myo-inositol(in) + H(+)(in)</text>
        <dbReference type="Rhea" id="RHEA:60364"/>
        <dbReference type="ChEBI" id="CHEBI:15378"/>
        <dbReference type="ChEBI" id="CHEBI:17268"/>
    </reaction>
</comment>
<dbReference type="NCBIfam" id="TIGR00879">
    <property type="entry name" value="SP"/>
    <property type="match status" value="1"/>
</dbReference>
<feature type="transmembrane region" description="Helical" evidence="9">
    <location>
        <begin position="239"/>
        <end position="260"/>
    </location>
</feature>
<dbReference type="EMBL" id="KI894021">
    <property type="protein sequence ID" value="OCF25173.1"/>
    <property type="molecule type" value="Genomic_DNA"/>
</dbReference>
<dbReference type="InterPro" id="IPR003663">
    <property type="entry name" value="Sugar/inositol_transpt"/>
</dbReference>
<evidence type="ECO:0000256" key="8">
    <source>
        <dbReference type="RuleBase" id="RU003346"/>
    </source>
</evidence>
<keyword evidence="6 9" id="KW-0472">Membrane</keyword>
<protein>
    <recommendedName>
        <fullName evidence="10">Major facilitator superfamily (MFS) profile domain-containing protein</fullName>
    </recommendedName>
</protein>
<evidence type="ECO:0000313" key="11">
    <source>
        <dbReference type="EMBL" id="OCF25173.1"/>
    </source>
</evidence>
<dbReference type="GO" id="GO:0022857">
    <property type="term" value="F:transmembrane transporter activity"/>
    <property type="evidence" value="ECO:0007669"/>
    <property type="project" value="InterPro"/>
</dbReference>
<dbReference type="PANTHER" id="PTHR48020">
    <property type="entry name" value="PROTON MYO-INOSITOL COTRANSPORTER"/>
    <property type="match status" value="1"/>
</dbReference>
<evidence type="ECO:0000256" key="6">
    <source>
        <dbReference type="ARBA" id="ARBA00023136"/>
    </source>
</evidence>
<reference evidence="11" key="1">
    <citation type="submission" date="2013-07" db="EMBL/GenBank/DDBJ databases">
        <title>The Genome Sequence of Cryptococcus bestiolae CBS10118.</title>
        <authorList>
            <consortium name="The Broad Institute Genome Sequencing Platform"/>
            <person name="Cuomo C."/>
            <person name="Litvintseva A."/>
            <person name="Chen Y."/>
            <person name="Heitman J."/>
            <person name="Sun S."/>
            <person name="Springer D."/>
            <person name="Dromer F."/>
            <person name="Young S.K."/>
            <person name="Zeng Q."/>
            <person name="Gargeya S."/>
            <person name="Fitzgerald M."/>
            <person name="Abouelleil A."/>
            <person name="Alvarado L."/>
            <person name="Berlin A.M."/>
            <person name="Chapman S.B."/>
            <person name="Dewar J."/>
            <person name="Goldberg J."/>
            <person name="Griggs A."/>
            <person name="Gujja S."/>
            <person name="Hansen M."/>
            <person name="Howarth C."/>
            <person name="Imamovic A."/>
            <person name="Larimer J."/>
            <person name="McCowan C."/>
            <person name="Murphy C."/>
            <person name="Pearson M."/>
            <person name="Priest M."/>
            <person name="Roberts A."/>
            <person name="Saif S."/>
            <person name="Shea T."/>
            <person name="Sykes S."/>
            <person name="Wortman J."/>
            <person name="Nusbaum C."/>
            <person name="Birren B."/>
        </authorList>
    </citation>
    <scope>NUCLEOTIDE SEQUENCE [LARGE SCALE GENOMIC DNA]</scope>
    <source>
        <strain evidence="11">CBS 10118</strain>
    </source>
</reference>
<evidence type="ECO:0000256" key="2">
    <source>
        <dbReference type="ARBA" id="ARBA00010992"/>
    </source>
</evidence>
<gene>
    <name evidence="11" type="ORF">I302_04984</name>
</gene>
<sequence length="612" mass="68197">MADKDIPQQVEHIQTGDKNVNSLDPKLFSEAQPGQNPLAHLSYEQVASKAEAFVKEFNLLQYRDSIVKGALIAKDPANALHLSSLSEAEKETLRREVTHRFSSQPWSLWWLVIMCSIAAMVNGMDATVINGANLFYPSQFGIEDKALLIGFINASPSLASFTVGCWLSDPLCYWTGRRGAIFIVSFITFITCFWQGLTNSWQHLLVARFFMGVGVGPKSAIVPVYSAECCPALIRGGLVMAWQIFTAFGIMMGFVMTLAFRGVPDTAHVTGLNWRLTLGSAGVPALICMAQVYLCPESPRWLMSKGRYEKAFRSLARIRATPLQAGRDIFFIHCLLEEENKATSGPGNRVLELFTVPRVRRATLASGIIMLSQQLCGINVMSFYSSTIFSEAGFSEQSALLASFGFGLLNFVFAFPAVFTIDRFGRRTLLLGTFPFLCIMLLVVAFAFYIPEGSTARIAVIALGIYVYTIFYSIAEGPVPFTYSAEIFPLRHRMLGMSWATAVLWLGSFVLSLTFPYLLERFTNTGAFGYYATWCFIFFWLILMFIPESAQLTLEELDVVFSVPTKTHATFQLRQLGRWVRRVVLRQDCPHEKLYHFEGASTGMTGASPVDA</sequence>
<feature type="transmembrane region" description="Helical" evidence="9">
    <location>
        <begin position="179"/>
        <end position="197"/>
    </location>
</feature>
<dbReference type="Gene3D" id="1.20.1250.20">
    <property type="entry name" value="MFS general substrate transporter like domains"/>
    <property type="match status" value="1"/>
</dbReference>
<feature type="transmembrane region" description="Helical" evidence="9">
    <location>
        <begin position="108"/>
        <end position="126"/>
    </location>
</feature>
<evidence type="ECO:0000256" key="1">
    <source>
        <dbReference type="ARBA" id="ARBA00004141"/>
    </source>
</evidence>
<dbReference type="InterPro" id="IPR005829">
    <property type="entry name" value="Sugar_transporter_CS"/>
</dbReference>
<organism evidence="11">
    <name type="scientific">Kwoniella bestiolae CBS 10118</name>
    <dbReference type="NCBI Taxonomy" id="1296100"/>
    <lineage>
        <taxon>Eukaryota</taxon>
        <taxon>Fungi</taxon>
        <taxon>Dikarya</taxon>
        <taxon>Basidiomycota</taxon>
        <taxon>Agaricomycotina</taxon>
        <taxon>Tremellomycetes</taxon>
        <taxon>Tremellales</taxon>
        <taxon>Cryptococcaceae</taxon>
        <taxon>Kwoniella</taxon>
    </lineage>
</organism>
<comment type="subcellular location">
    <subcellularLocation>
        <location evidence="1">Membrane</location>
        <topology evidence="1">Multi-pass membrane protein</topology>
    </subcellularLocation>
</comment>
<feature type="domain" description="Major facilitator superfamily (MFS) profile" evidence="10">
    <location>
        <begin position="111"/>
        <end position="550"/>
    </location>
</feature>
<dbReference type="PROSITE" id="PS50850">
    <property type="entry name" value="MFS"/>
    <property type="match status" value="1"/>
</dbReference>
<feature type="transmembrane region" description="Helical" evidence="9">
    <location>
        <begin position="362"/>
        <end position="384"/>
    </location>
</feature>
<dbReference type="InterPro" id="IPR005828">
    <property type="entry name" value="MFS_sugar_transport-like"/>
</dbReference>
<keyword evidence="4 9" id="KW-0812">Transmembrane</keyword>
<dbReference type="SUPFAM" id="SSF103473">
    <property type="entry name" value="MFS general substrate transporter"/>
    <property type="match status" value="1"/>
</dbReference>
<feature type="transmembrane region" description="Helical" evidence="9">
    <location>
        <begin position="496"/>
        <end position="515"/>
    </location>
</feature>
<feature type="transmembrane region" description="Helical" evidence="9">
    <location>
        <begin position="456"/>
        <end position="475"/>
    </location>
</feature>
<evidence type="ECO:0000259" key="10">
    <source>
        <dbReference type="PROSITE" id="PS50850"/>
    </source>
</evidence>
<dbReference type="GO" id="GO:0016020">
    <property type="term" value="C:membrane"/>
    <property type="evidence" value="ECO:0007669"/>
    <property type="project" value="UniProtKB-SubCell"/>
</dbReference>
<dbReference type="GO" id="GO:0015798">
    <property type="term" value="P:myo-inositol transport"/>
    <property type="evidence" value="ECO:0007669"/>
    <property type="project" value="UniProtKB-ARBA"/>
</dbReference>
<evidence type="ECO:0000256" key="3">
    <source>
        <dbReference type="ARBA" id="ARBA00022448"/>
    </source>
</evidence>
<dbReference type="InterPro" id="IPR050814">
    <property type="entry name" value="Myo-inositol_Transporter"/>
</dbReference>
<feature type="transmembrane region" description="Helical" evidence="9">
    <location>
        <begin position="527"/>
        <end position="546"/>
    </location>
</feature>
<reference evidence="11" key="2">
    <citation type="submission" date="2014-01" db="EMBL/GenBank/DDBJ databases">
        <title>Evolution of pathogenesis and genome organization in the Tremellales.</title>
        <authorList>
            <person name="Cuomo C."/>
            <person name="Litvintseva A."/>
            <person name="Heitman J."/>
            <person name="Chen Y."/>
            <person name="Sun S."/>
            <person name="Springer D."/>
            <person name="Dromer F."/>
            <person name="Young S."/>
            <person name="Zeng Q."/>
            <person name="Chapman S."/>
            <person name="Gujja S."/>
            <person name="Saif S."/>
            <person name="Birren B."/>
        </authorList>
    </citation>
    <scope>NUCLEOTIDE SEQUENCE</scope>
    <source>
        <strain evidence="11">CBS 10118</strain>
    </source>
</reference>
<feature type="transmembrane region" description="Helical" evidence="9">
    <location>
        <begin position="399"/>
        <end position="421"/>
    </location>
</feature>
<name>A0A1B9G2C6_9TREE</name>